<evidence type="ECO:0000259" key="3">
    <source>
        <dbReference type="PROSITE" id="PS50110"/>
    </source>
</evidence>
<dbReference type="InterPro" id="IPR001789">
    <property type="entry name" value="Sig_transdc_resp-reg_receiver"/>
</dbReference>
<dbReference type="Pfam" id="PF00072">
    <property type="entry name" value="Response_reg"/>
    <property type="match status" value="1"/>
</dbReference>
<gene>
    <name evidence="4" type="ORF">SAE02_21150</name>
</gene>
<comment type="caution">
    <text evidence="4">The sequence shown here is derived from an EMBL/GenBank/DDBJ whole genome shotgun (WGS) entry which is preliminary data.</text>
</comment>
<dbReference type="PANTHER" id="PTHR44591:SF20">
    <property type="entry name" value="PROTEIN PILH"/>
    <property type="match status" value="1"/>
</dbReference>
<proteinExistence type="predicted"/>
<dbReference type="RefSeq" id="WP_052831482.1">
    <property type="nucleotide sequence ID" value="NZ_BJYZ01000008.1"/>
</dbReference>
<dbReference type="SMART" id="SM00448">
    <property type="entry name" value="REC"/>
    <property type="match status" value="1"/>
</dbReference>
<reference evidence="4 5" key="1">
    <citation type="submission" date="2019-07" db="EMBL/GenBank/DDBJ databases">
        <title>Whole genome shotgun sequence of Skermanella aerolata NBRC 106429.</title>
        <authorList>
            <person name="Hosoyama A."/>
            <person name="Uohara A."/>
            <person name="Ohji S."/>
            <person name="Ichikawa N."/>
        </authorList>
    </citation>
    <scope>NUCLEOTIDE SEQUENCE [LARGE SCALE GENOMIC DNA]</scope>
    <source>
        <strain evidence="4 5">NBRC 106429</strain>
    </source>
</reference>
<accession>A0A512DNB5</accession>
<dbReference type="Gene3D" id="3.40.50.2300">
    <property type="match status" value="1"/>
</dbReference>
<evidence type="ECO:0000313" key="5">
    <source>
        <dbReference type="Proteomes" id="UP000321523"/>
    </source>
</evidence>
<feature type="modified residue" description="4-aspartylphosphate" evidence="2">
    <location>
        <position position="69"/>
    </location>
</feature>
<protein>
    <recommendedName>
        <fullName evidence="3">Response regulatory domain-containing protein</fullName>
    </recommendedName>
</protein>
<feature type="domain" description="Response regulatory" evidence="3">
    <location>
        <begin position="19"/>
        <end position="131"/>
    </location>
</feature>
<dbReference type="Proteomes" id="UP000321523">
    <property type="component" value="Unassembled WGS sequence"/>
</dbReference>
<evidence type="ECO:0000256" key="2">
    <source>
        <dbReference type="PROSITE-ProRule" id="PRU00169"/>
    </source>
</evidence>
<dbReference type="EMBL" id="BJYZ01000008">
    <property type="protein sequence ID" value="GEO37967.1"/>
    <property type="molecule type" value="Genomic_DNA"/>
</dbReference>
<sequence length="148" mass="15728">MMSSALSPLTGGNTSNENRILICEDNSLIAMGWASLLSMTGYTVLGPADTGEKALELAYQDLPDLAVLDIGLRGAIDGISVASELAPLGVTIIFVTADYQRAGSEGREFATEILIKPVSADTLLNLISSSLETKRRIREEQDGMRPAV</sequence>
<organism evidence="4 5">
    <name type="scientific">Skermanella aerolata</name>
    <dbReference type="NCBI Taxonomy" id="393310"/>
    <lineage>
        <taxon>Bacteria</taxon>
        <taxon>Pseudomonadati</taxon>
        <taxon>Pseudomonadota</taxon>
        <taxon>Alphaproteobacteria</taxon>
        <taxon>Rhodospirillales</taxon>
        <taxon>Azospirillaceae</taxon>
        <taxon>Skermanella</taxon>
    </lineage>
</organism>
<evidence type="ECO:0000313" key="4">
    <source>
        <dbReference type="EMBL" id="GEO37967.1"/>
    </source>
</evidence>
<dbReference type="PANTHER" id="PTHR44591">
    <property type="entry name" value="STRESS RESPONSE REGULATOR PROTEIN 1"/>
    <property type="match status" value="1"/>
</dbReference>
<dbReference type="InterPro" id="IPR011006">
    <property type="entry name" value="CheY-like_superfamily"/>
</dbReference>
<dbReference type="SUPFAM" id="SSF52172">
    <property type="entry name" value="CheY-like"/>
    <property type="match status" value="1"/>
</dbReference>
<dbReference type="InterPro" id="IPR050595">
    <property type="entry name" value="Bact_response_regulator"/>
</dbReference>
<dbReference type="PROSITE" id="PS50110">
    <property type="entry name" value="RESPONSE_REGULATORY"/>
    <property type="match status" value="1"/>
</dbReference>
<dbReference type="AlphaFoldDB" id="A0A512DNB5"/>
<keyword evidence="1 2" id="KW-0597">Phosphoprotein</keyword>
<dbReference type="GO" id="GO:0000160">
    <property type="term" value="P:phosphorelay signal transduction system"/>
    <property type="evidence" value="ECO:0007669"/>
    <property type="project" value="InterPro"/>
</dbReference>
<keyword evidence="5" id="KW-1185">Reference proteome</keyword>
<dbReference type="OrthoDB" id="7060229at2"/>
<evidence type="ECO:0000256" key="1">
    <source>
        <dbReference type="ARBA" id="ARBA00022553"/>
    </source>
</evidence>
<name>A0A512DNB5_9PROT</name>